<dbReference type="AlphaFoldDB" id="A0A4Y3HR40"/>
<dbReference type="Proteomes" id="UP000318717">
    <property type="component" value="Unassembled WGS sequence"/>
</dbReference>
<dbReference type="EMBL" id="BJLF01000001">
    <property type="protein sequence ID" value="GEA49497.1"/>
    <property type="molecule type" value="Genomic_DNA"/>
</dbReference>
<organism evidence="9 10">
    <name type="scientific">Vibrio inusitatus NBRC 102082</name>
    <dbReference type="NCBI Taxonomy" id="1219070"/>
    <lineage>
        <taxon>Bacteria</taxon>
        <taxon>Pseudomonadati</taxon>
        <taxon>Pseudomonadota</taxon>
        <taxon>Gammaproteobacteria</taxon>
        <taxon>Vibrionales</taxon>
        <taxon>Vibrionaceae</taxon>
        <taxon>Vibrio</taxon>
    </lineage>
</organism>
<evidence type="ECO:0000256" key="2">
    <source>
        <dbReference type="ARBA" id="ARBA00007400"/>
    </source>
</evidence>
<feature type="transmembrane region" description="Helical" evidence="7">
    <location>
        <begin position="15"/>
        <end position="33"/>
    </location>
</feature>
<evidence type="ECO:0000256" key="5">
    <source>
        <dbReference type="ARBA" id="ARBA00022989"/>
    </source>
</evidence>
<feature type="transmembrane region" description="Helical" evidence="7">
    <location>
        <begin position="280"/>
        <end position="303"/>
    </location>
</feature>
<feature type="transmembrane region" description="Helical" evidence="7">
    <location>
        <begin position="132"/>
        <end position="152"/>
    </location>
</feature>
<feature type="transmembrane region" description="Helical" evidence="7">
    <location>
        <begin position="315"/>
        <end position="335"/>
    </location>
</feature>
<dbReference type="GO" id="GO:0009246">
    <property type="term" value="P:enterobacterial common antigen biosynthetic process"/>
    <property type="evidence" value="ECO:0007669"/>
    <property type="project" value="TreeGrafter"/>
</dbReference>
<proteinExistence type="inferred from homology"/>
<feature type="transmembrane region" description="Helical" evidence="7">
    <location>
        <begin position="249"/>
        <end position="268"/>
    </location>
</feature>
<keyword evidence="6 7" id="KW-0472">Membrane</keyword>
<name>A0A4Y3HR40_9VIBR</name>
<accession>A0A4Y3HR40</accession>
<dbReference type="PANTHER" id="PTHR40074:SF2">
    <property type="entry name" value="O-ACETYLTRANSFERASE WECH"/>
    <property type="match status" value="1"/>
</dbReference>
<feature type="transmembrane region" description="Helical" evidence="7">
    <location>
        <begin position="221"/>
        <end position="243"/>
    </location>
</feature>
<evidence type="ECO:0000256" key="4">
    <source>
        <dbReference type="ARBA" id="ARBA00022692"/>
    </source>
</evidence>
<comment type="subcellular location">
    <subcellularLocation>
        <location evidence="1">Cell membrane</location>
        <topology evidence="1">Multi-pass membrane protein</topology>
    </subcellularLocation>
</comment>
<keyword evidence="10" id="KW-1185">Reference proteome</keyword>
<reference evidence="9 10" key="1">
    <citation type="submission" date="2019-06" db="EMBL/GenBank/DDBJ databases">
        <title>Whole genome shotgun sequence of Vibrio inusitatus NBRC 102082.</title>
        <authorList>
            <person name="Hosoyama A."/>
            <person name="Uohara A."/>
            <person name="Ohji S."/>
            <person name="Ichikawa N."/>
        </authorList>
    </citation>
    <scope>NUCLEOTIDE SEQUENCE [LARGE SCALE GENOMIC DNA]</scope>
    <source>
        <strain evidence="9 10">NBRC 102082</strain>
    </source>
</reference>
<evidence type="ECO:0000259" key="8">
    <source>
        <dbReference type="Pfam" id="PF01757"/>
    </source>
</evidence>
<evidence type="ECO:0000256" key="7">
    <source>
        <dbReference type="SAM" id="Phobius"/>
    </source>
</evidence>
<comment type="caution">
    <text evidence="9">The sequence shown here is derived from an EMBL/GenBank/DDBJ whole genome shotgun (WGS) entry which is preliminary data.</text>
</comment>
<keyword evidence="5 7" id="KW-1133">Transmembrane helix</keyword>
<evidence type="ECO:0000256" key="1">
    <source>
        <dbReference type="ARBA" id="ARBA00004651"/>
    </source>
</evidence>
<dbReference type="InterPro" id="IPR002656">
    <property type="entry name" value="Acyl_transf_3_dom"/>
</dbReference>
<dbReference type="GO" id="GO:0005886">
    <property type="term" value="C:plasma membrane"/>
    <property type="evidence" value="ECO:0007669"/>
    <property type="project" value="UniProtKB-SubCell"/>
</dbReference>
<evidence type="ECO:0000313" key="10">
    <source>
        <dbReference type="Proteomes" id="UP000318717"/>
    </source>
</evidence>
<comment type="similarity">
    <text evidence="2">Belongs to the acyltransferase 3 family.</text>
</comment>
<sequence>MNKTEQARVLWADNLRAFSVIAVVLLHVASEFVDGIDIHDPAYGSANWWSGNIYASVTMWCIPFFVMISGYFLLNKSESNPLFFKKRLRRILVPMAFWSIFYSLWIVLKHALNGDVTTAYFTVAKGWVLGEPYYHLWYLFMIPLLYLVTPVLRVIIRSIPQREFLVLVCLCFSLAMLAALSDVVLLYFNLNAKISLFTNDFLSYIGYFCLGGYIAKYNTKVNINGCLAIFVAATLSTILGSYYLTHLYFYSYLSINVVAASIALFFLIKHYANQDLKLSHIAKLSFAIYLIHPLFIKSISSFLGDWLLTWIDSSLYIPFVALIATSASFIMAWGMTKVPYLNRCI</sequence>
<evidence type="ECO:0000256" key="6">
    <source>
        <dbReference type="ARBA" id="ARBA00023136"/>
    </source>
</evidence>
<gene>
    <name evidence="9" type="ORF">VIN01S_03010</name>
</gene>
<feature type="transmembrane region" description="Helical" evidence="7">
    <location>
        <begin position="95"/>
        <end position="112"/>
    </location>
</feature>
<evidence type="ECO:0000256" key="3">
    <source>
        <dbReference type="ARBA" id="ARBA00022475"/>
    </source>
</evidence>
<dbReference type="OrthoDB" id="1072135at2"/>
<dbReference type="Pfam" id="PF01757">
    <property type="entry name" value="Acyl_transf_3"/>
    <property type="match status" value="1"/>
</dbReference>
<feature type="transmembrane region" description="Helical" evidence="7">
    <location>
        <begin position="164"/>
        <end position="188"/>
    </location>
</feature>
<keyword evidence="3" id="KW-1003">Cell membrane</keyword>
<feature type="domain" description="Acyltransferase 3" evidence="8">
    <location>
        <begin position="10"/>
        <end position="333"/>
    </location>
</feature>
<dbReference type="GO" id="GO:0016413">
    <property type="term" value="F:O-acetyltransferase activity"/>
    <property type="evidence" value="ECO:0007669"/>
    <property type="project" value="TreeGrafter"/>
</dbReference>
<dbReference type="RefSeq" id="WP_141343850.1">
    <property type="nucleotide sequence ID" value="NZ_BJLF01000001.1"/>
</dbReference>
<dbReference type="PANTHER" id="PTHR40074">
    <property type="entry name" value="O-ACETYLTRANSFERASE WECH"/>
    <property type="match status" value="1"/>
</dbReference>
<feature type="transmembrane region" description="Helical" evidence="7">
    <location>
        <begin position="194"/>
        <end position="214"/>
    </location>
</feature>
<feature type="transmembrane region" description="Helical" evidence="7">
    <location>
        <begin position="53"/>
        <end position="74"/>
    </location>
</feature>
<keyword evidence="4 7" id="KW-0812">Transmembrane</keyword>
<evidence type="ECO:0000313" key="9">
    <source>
        <dbReference type="EMBL" id="GEA49497.1"/>
    </source>
</evidence>
<protein>
    <submittedName>
        <fullName evidence="9">Membrane protein</fullName>
    </submittedName>
</protein>